<name>A0A6A4VM75_AMPAM</name>
<feature type="compositionally biased region" description="Pro residues" evidence="12">
    <location>
        <begin position="2759"/>
        <end position="2790"/>
    </location>
</feature>
<dbReference type="Pfam" id="PF00856">
    <property type="entry name" value="SET"/>
    <property type="match status" value="1"/>
</dbReference>
<feature type="region of interest" description="Disordered" evidence="12">
    <location>
        <begin position="3008"/>
        <end position="3048"/>
    </location>
</feature>
<evidence type="ECO:0000256" key="2">
    <source>
        <dbReference type="ARBA" id="ARBA00022679"/>
    </source>
</evidence>
<evidence type="ECO:0000256" key="11">
    <source>
        <dbReference type="PROSITE-ProRule" id="PRU00509"/>
    </source>
</evidence>
<dbReference type="PROSITE" id="PS51805">
    <property type="entry name" value="EPHD"/>
    <property type="match status" value="1"/>
</dbReference>
<evidence type="ECO:0000256" key="9">
    <source>
        <dbReference type="ARBA" id="ARBA00023163"/>
    </source>
</evidence>
<feature type="region of interest" description="Disordered" evidence="12">
    <location>
        <begin position="82"/>
        <end position="304"/>
    </location>
</feature>
<evidence type="ECO:0000256" key="10">
    <source>
        <dbReference type="ARBA" id="ARBA00023242"/>
    </source>
</evidence>
<feature type="compositionally biased region" description="Basic and acidic residues" evidence="12">
    <location>
        <begin position="236"/>
        <end position="245"/>
    </location>
</feature>
<dbReference type="PANTHER" id="PTHR45838:SF4">
    <property type="entry name" value="HISTONE-LYSINE N-METHYLTRANSFERASE TRITHORAX"/>
    <property type="match status" value="1"/>
</dbReference>
<dbReference type="SUPFAM" id="SSF82199">
    <property type="entry name" value="SET domain"/>
    <property type="match status" value="1"/>
</dbReference>
<evidence type="ECO:0000256" key="5">
    <source>
        <dbReference type="ARBA" id="ARBA00022833"/>
    </source>
</evidence>
<dbReference type="InterPro" id="IPR046341">
    <property type="entry name" value="SET_dom_sf"/>
</dbReference>
<keyword evidence="4 11" id="KW-0863">Zinc-finger</keyword>
<feature type="domain" description="CXXC-type" evidence="16">
    <location>
        <begin position="475"/>
        <end position="521"/>
    </location>
</feature>
<evidence type="ECO:0000259" key="14">
    <source>
        <dbReference type="PROSITE" id="PS50280"/>
    </source>
</evidence>
<feature type="compositionally biased region" description="Gly residues" evidence="12">
    <location>
        <begin position="2115"/>
        <end position="2125"/>
    </location>
</feature>
<keyword evidence="19" id="KW-1185">Reference proteome</keyword>
<feature type="compositionally biased region" description="Low complexity" evidence="12">
    <location>
        <begin position="2894"/>
        <end position="2908"/>
    </location>
</feature>
<feature type="compositionally biased region" description="Pro residues" evidence="12">
    <location>
        <begin position="90"/>
        <end position="108"/>
    </location>
</feature>
<feature type="domain" description="PHD-type" evidence="13">
    <location>
        <begin position="611"/>
        <end position="678"/>
    </location>
</feature>
<dbReference type="InterPro" id="IPR013083">
    <property type="entry name" value="Znf_RING/FYVE/PHD"/>
</dbReference>
<reference evidence="18 19" key="1">
    <citation type="submission" date="2019-07" db="EMBL/GenBank/DDBJ databases">
        <title>Draft genome assembly of a fouling barnacle, Amphibalanus amphitrite (Darwin, 1854): The first reference genome for Thecostraca.</title>
        <authorList>
            <person name="Kim W."/>
        </authorList>
    </citation>
    <scope>NUCLEOTIDE SEQUENCE [LARGE SCALE GENOMIC DNA]</scope>
    <source>
        <strain evidence="18">SNU_AA5</strain>
        <tissue evidence="18">Soma without cirri and trophi</tissue>
    </source>
</reference>
<feature type="region of interest" description="Disordered" evidence="12">
    <location>
        <begin position="2115"/>
        <end position="2187"/>
    </location>
</feature>
<evidence type="ECO:0000256" key="4">
    <source>
        <dbReference type="ARBA" id="ARBA00022771"/>
    </source>
</evidence>
<feature type="compositionally biased region" description="Low complexity" evidence="12">
    <location>
        <begin position="2929"/>
        <end position="2942"/>
    </location>
</feature>
<feature type="region of interest" description="Disordered" evidence="12">
    <location>
        <begin position="2735"/>
        <end position="2958"/>
    </location>
</feature>
<sequence>MWRVRSALAVRFVSPSPELCRTHADPSEPELAPPEQRCEACWLQACLNALNFSEERHNRLRSSLPRSHQAAVPLFSRKRRQETGGCQFGPSPPPPAAVPALPAPPPTRCPNKAWGGGDARDSVGFETLSRPAAGDSKEPAQEPTGSQPPAADGNTGTEANSAPDKPANNRTEDTDGDASNDKMHNASEKGILKENSTSVAPPGTEALSNEESKSAEPTVTEGGAKDEPTAAAPTRVETRSKDDLKPATPARTETGSKDEPKPEVLTRPETRSKEEWRAAAPARPGTRSRTDRWPPPPPGVHSRKAVTVVPLGGGWKRREFVRKGGRLDLIVYSPDGTRFKSVVELQAYLRGMDITRKAQSFFTDGVPPSGGGSPPAEPGQQEPVIRDSFVKRGPRVKVVCRSASLVLGQPRATFGGGSPPAPTTVAAASGAVSALTVTGWQGEPGGGPAGRLAARPAPGLLHKYKHLQQSRGNKERIRKSRCGVCLGCKAKNCTKCVFCSDMIKYGGPGKLKKSCIARVCKRPLLPGVNSLKLLPPPAAAGDRSERSPELAPPAGSPARPADRGATAATPTVQPGRRSSPLVRLDHWSPLEPTELWERGLAVLAAQPPGVPVLCFVCASAGQEEPSAVVARCLMAACPQMLYCNSCCEPYHPFCLEEVEVPLSALHQENWVCARCQVCCVCGAAPPGQPLHRCHQCSETYHLACLGPHGCAPPGRSDQPWMLGWPFAPAGPHAEPAGAAACSPPPPADRLTPLACLSCYDLPKVEDPAADRRSPIAWGRPASPPLRFDLEELLGGAPGGPGPAAAGPESDAETDCGSDVSAVEEPSFAGFSRRSVFGGAPDDGSDAAHESDHDERDDALLAMLTRVEDGDETDAEDQRPVEHRKRKKRRKRKRLGRPPKKCRWKEVSAQRRAEAAAARAAPTPSPEKAVRLVPRARPRSPPLPTVYTIPLQYELLDQAAALELLFAGMNGPCMTGSELERIGLQLPETVEYREQGDAGSSDDSSEADEPLSVVDFLRETVDAELDALGYPPAAVPFVLGAGRPRRRRRRPPLSEPTSAATPARRPPVPGSQWARSRLPPGMSEIEWERWRRLLPPRKGRPRKFPRPDDLLLIEQLRQNDPALRLHGPPPFVGEGVDSYLYDEDEPGTTPAGGRPSSSTSGEEEEEEEDPDDPAAADSEGPPELEREQEAAEPADRTPAPARPARRGSRHGVSAPGLYKRHYVTSRAGTADGPSYRQLLGLRGARRPAASRLLQAGRRALKAARRRTALSRPAGRSPSKGSGSAQSSPRKGDSAASPARPGRRPERGPAGRTPDGASSAEECSDGGRGEGAAEGDRPGSPLDWCDALIEAVSDVSGAAEDALLAPEQGEQSDPEVGPLRPDQEDALLADDGPPPADDSGDAFLLAQYVDVQEPARPSSPDKSVARAAARRQDASADPYAKTRARSRTHQTCVRCTRCRSCQKAEIHQYVGNLPLCGNCFQLHQRGNYCPLCGGCYEDDDYDTKMMECESCHTWVHAHCESLSEEMYQILSFLPESVSYLCDRCLPRPPAADGAEPAGSPERRRLPREVSWRRAVRHEFESGCAAVVRAVWACLSRRPAAPDRADDGDGPVPADGPPAEDDQVVPDAAAASAEPPTAARLRQLRTQLRRGDVVSVRAFHRLLQAVLAEAEQAGAGGVIRARAAYQRAMADAFPWFQYDGRVVTPIKAGVAHPDHPYAAGAGAPAAALMTSPTEVRARASPSKYTRTPLKRLSAASTGNHDQFRPLIDLCNRHYQSLRALEAGRLADSRRCGLCGRDGEAGPAGRLLWAGAGLWLHVGCLLHSTEVFEEVDGSLRAVRAALHRGRQTRCHVCAGRGATVACGLRSCARPAHLPCAAESGWHFGALPSCPEHRPEGAPAGSGPPDPVRRRVFIEEGDWLRRRPTEAPLDSAAAVLGSLTVHSFGDRVVPSGRSLMPVGMTCSRVYWSTINPRRRTVYTVRTVSAGPLPPSDRHCLVDHSLSHAQVERSLQQLEEWRRAVSARAGRPSAAARFTFEPAAEPRASAAPAEPPAGCGASEDHEQQVRSCLESLLGNVCRSVVEEEETLLAEANLNIPILENVDNDFLNLMLKELCEGDGATYLGGEGGGGTAGTAAGPPAQPPQQQQQEQQEQQHHHQQQQEQHHHQHQHHHHQHHHQHQHQQPSDHCDGELGGRHLAGVSEAMGVPCDSAGAAGLVTDCGPRRAALSIDCQRAADAMEADCQRQLHAGLTESQQVAEIAESLEQLSHGSSEVTSSQLQMSPQQPDEPPPPPPHSAAFDWQTGRARHRSERLPGYPASADGPLLAEYPAAFEAAGLGSQHASAFRPAARRGRSLSAEQASYEELMAFKPVATVMPEPRDQLWPAELRTYSAQVHCRRRSGSGAPAGPLLHQPPFSYQPWWPPMSGWAPHDAWPGQKADGWQQSAAAHPRSEPSVPLPRQLSQLDGADDSDDESVPSKCPKCRRMYRTRESMLKHQDLCDFEVDSSGSSEAEEDGAEAARPEPRRPAVEPGEAPRAPPPAATGEAEVSSTTAPLPSETPRLQIKQEVEEAPAAPARASPARPRRRSPKKKAPPVFGAAAGPAVAAPLPPPPPPPPPASMGMPLPQLLMIGNQLVSPGQMLLPQVQQQGVVIVQGNVSYTVVPQQEPLLYGQPAPFVLNYPQLALPPGANLQHLGSFELGPAGGQLAQPVVYSMAGLGGGLVASLPAVSVAGAGVQPHLPAPLAGGAMELRPPAPPPAAAPEPMEVSLPPPPPPPPAPPVQPPPPPPVVSAPPPPPPGRSSPVQSSQVDSSRPQSADSPPAASPAPCESATSPPAAAAAPGRHVQLVKPSTVVAPAASSDARKVAKVKPRPTYSYRDAMKTNPMLRQEKGKLMRRLVPLEVDSSSASGRAAAPAAGASPPPPPSAPSAAGGGGGGGAVSPAPSVSSSGTAPEAGDGPKLSYRIKLRRDRADDGFQVREIVRNPSGDSVSPGATVKSVKITARVGSLGSDLLVVPRRQTADAEVEVRGDRSADRPGEEEADKENRGERGAAETDPADPAVVYEVTSADGFKFRSPDIAEVWRRVFEAVQDARTGMKMKPLAYNARSVSGRQMLGLTHDAVQFLLEQMPGAEDCSKHSFRFHRPEFGPLKENPFGCARAEGFTHRKPIDMFSWLASKHRQLPEPSSPTQTPPANKLSRRGSSLELPMAMRYRQLCDSTRDTVGVYRSPISGRGLFCKRTVEAGQMVIEYAGQVIRSSLTDIRERYYSSRGIGCYMFRIDDDFVVDATMKGNAARFINHSCNVSAVPADRRTRPGNAQSPRSWGCSTLLMSHHTFQSHIMRVPLQRIPLDPDPLRAVPSDSADPEELPMAMDLVFVALMRAKCVSIVQIIRNWIEGSESLNYDSV</sequence>
<dbReference type="PROSITE" id="PS51543">
    <property type="entry name" value="FYRC"/>
    <property type="match status" value="1"/>
</dbReference>
<feature type="region of interest" description="Disordered" evidence="12">
    <location>
        <begin position="1119"/>
        <end position="1343"/>
    </location>
</feature>
<evidence type="ECO:0000256" key="3">
    <source>
        <dbReference type="ARBA" id="ARBA00022723"/>
    </source>
</evidence>
<feature type="compositionally biased region" description="Low complexity" evidence="12">
    <location>
        <begin position="2126"/>
        <end position="2144"/>
    </location>
</feature>
<keyword evidence="9" id="KW-0804">Transcription</keyword>
<dbReference type="GO" id="GO:0003677">
    <property type="term" value="F:DNA binding"/>
    <property type="evidence" value="ECO:0007669"/>
    <property type="project" value="UniProtKB-KW"/>
</dbReference>
<dbReference type="InterPro" id="IPR003889">
    <property type="entry name" value="FYrich_C"/>
</dbReference>
<dbReference type="InterPro" id="IPR034732">
    <property type="entry name" value="EPHD"/>
</dbReference>
<dbReference type="CDD" id="cd15508">
    <property type="entry name" value="PHD3_KMT2A_like"/>
    <property type="match status" value="1"/>
</dbReference>
<dbReference type="Proteomes" id="UP000440578">
    <property type="component" value="Unassembled WGS sequence"/>
</dbReference>
<dbReference type="InterPro" id="IPR001965">
    <property type="entry name" value="Znf_PHD"/>
</dbReference>
<evidence type="ECO:0000256" key="7">
    <source>
        <dbReference type="ARBA" id="ARBA00023015"/>
    </source>
</evidence>
<feature type="compositionally biased region" description="Acidic residues" evidence="12">
    <location>
        <begin position="1160"/>
        <end position="1173"/>
    </location>
</feature>
<feature type="region of interest" description="Disordered" evidence="12">
    <location>
        <begin position="2963"/>
        <end position="2982"/>
    </location>
</feature>
<dbReference type="PROSITE" id="PS50016">
    <property type="entry name" value="ZF_PHD_2"/>
    <property type="match status" value="2"/>
</dbReference>
<feature type="region of interest" description="Disordered" evidence="12">
    <location>
        <begin position="789"/>
        <end position="853"/>
    </location>
</feature>
<dbReference type="Gene3D" id="3.30.160.360">
    <property type="match status" value="2"/>
</dbReference>
<feature type="region of interest" description="Disordered" evidence="12">
    <location>
        <begin position="1597"/>
        <end position="1620"/>
    </location>
</feature>
<proteinExistence type="predicted"/>
<dbReference type="GO" id="GO:0045893">
    <property type="term" value="P:positive regulation of DNA-templated transcription"/>
    <property type="evidence" value="ECO:0007669"/>
    <property type="project" value="TreeGrafter"/>
</dbReference>
<evidence type="ECO:0000256" key="12">
    <source>
        <dbReference type="SAM" id="MobiDB-lite"/>
    </source>
</evidence>
<feature type="compositionally biased region" description="Low complexity" evidence="12">
    <location>
        <begin position="2584"/>
        <end position="2597"/>
    </location>
</feature>
<evidence type="ECO:0000313" key="18">
    <source>
        <dbReference type="EMBL" id="KAF0291388.1"/>
    </source>
</evidence>
<feature type="region of interest" description="Disordered" evidence="12">
    <location>
        <begin position="531"/>
        <end position="580"/>
    </location>
</feature>
<feature type="compositionally biased region" description="Basic residues" evidence="12">
    <location>
        <begin position="2158"/>
        <end position="2173"/>
    </location>
</feature>
<dbReference type="SMART" id="SM00317">
    <property type="entry name" value="SET"/>
    <property type="match status" value="1"/>
</dbReference>
<dbReference type="EMBL" id="VIIS01001883">
    <property type="protein sequence ID" value="KAF0291388.1"/>
    <property type="molecule type" value="Genomic_DNA"/>
</dbReference>
<dbReference type="SUPFAM" id="SSF54171">
    <property type="entry name" value="DNA-binding domain"/>
    <property type="match status" value="1"/>
</dbReference>
<dbReference type="Gene3D" id="3.30.40.10">
    <property type="entry name" value="Zinc/RING finger domain, C3HC4 (zinc finger)"/>
    <property type="match status" value="3"/>
</dbReference>
<accession>A0A6A4VM75</accession>
<feature type="region of interest" description="Disordered" evidence="12">
    <location>
        <begin position="2258"/>
        <end position="2308"/>
    </location>
</feature>
<feature type="compositionally biased region" description="Basic and acidic residues" evidence="12">
    <location>
        <begin position="1182"/>
        <end position="1194"/>
    </location>
</feature>
<dbReference type="CDD" id="cd15506">
    <property type="entry name" value="PHD1_KMT2A_like"/>
    <property type="match status" value="1"/>
</dbReference>
<feature type="compositionally biased region" description="Low complexity" evidence="12">
    <location>
        <begin position="1275"/>
        <end position="1298"/>
    </location>
</feature>
<feature type="compositionally biased region" description="Basic and acidic residues" evidence="12">
    <location>
        <begin position="2509"/>
        <end position="2519"/>
    </location>
</feature>
<feature type="compositionally biased region" description="Basic residues" evidence="12">
    <location>
        <begin position="881"/>
        <end position="902"/>
    </location>
</feature>
<feature type="region of interest" description="Disordered" evidence="12">
    <location>
        <begin position="866"/>
        <end position="928"/>
    </location>
</feature>
<dbReference type="OrthoDB" id="308383at2759"/>
<feature type="compositionally biased region" description="Low complexity" evidence="12">
    <location>
        <begin position="2562"/>
        <end position="2572"/>
    </location>
</feature>
<dbReference type="Gene3D" id="3.30.890.10">
    <property type="entry name" value="Methyl-cpg-binding Protein 2, Chain A"/>
    <property type="match status" value="1"/>
</dbReference>
<feature type="compositionally biased region" description="Basic and acidic residues" evidence="12">
    <location>
        <begin position="903"/>
        <end position="913"/>
    </location>
</feature>
<feature type="compositionally biased region" description="Basic residues" evidence="12">
    <location>
        <begin position="1257"/>
        <end position="1267"/>
    </location>
</feature>
<dbReference type="Pfam" id="PF05964">
    <property type="entry name" value="FYRN"/>
    <property type="match status" value="1"/>
</dbReference>
<dbReference type="InterPro" id="IPR019787">
    <property type="entry name" value="Znf_PHD-finger"/>
</dbReference>
<dbReference type="SMART" id="SM00249">
    <property type="entry name" value="PHD"/>
    <property type="match status" value="4"/>
</dbReference>
<protein>
    <submittedName>
        <fullName evidence="18">Histone-lysine N-methyltransferase 2A</fullName>
    </submittedName>
</protein>
<feature type="region of interest" description="Disordered" evidence="12">
    <location>
        <begin position="1356"/>
        <end position="1440"/>
    </location>
</feature>
<dbReference type="Pfam" id="PF01429">
    <property type="entry name" value="MBD"/>
    <property type="match status" value="1"/>
</dbReference>
<dbReference type="Gene3D" id="2.170.270.10">
    <property type="entry name" value="SET domain"/>
    <property type="match status" value="1"/>
</dbReference>
<keyword evidence="8" id="KW-0238">DNA-binding</keyword>
<feature type="compositionally biased region" description="Polar residues" evidence="12">
    <location>
        <begin position="2258"/>
        <end position="2274"/>
    </location>
</feature>
<feature type="region of interest" description="Disordered" evidence="12">
    <location>
        <begin position="2496"/>
        <end position="2609"/>
    </location>
</feature>
<comment type="subcellular location">
    <subcellularLocation>
        <location evidence="1">Nucleus</location>
    </subcellularLocation>
</comment>
<dbReference type="PROSITE" id="PS51542">
    <property type="entry name" value="FYRN"/>
    <property type="match status" value="1"/>
</dbReference>
<dbReference type="SMART" id="SM00542">
    <property type="entry name" value="FYRC"/>
    <property type="match status" value="1"/>
</dbReference>
<feature type="domain" description="SET" evidence="14">
    <location>
        <begin position="3209"/>
        <end position="3340"/>
    </location>
</feature>
<dbReference type="InterPro" id="IPR001739">
    <property type="entry name" value="Methyl_CpG_DNA-bd"/>
</dbReference>
<dbReference type="PROSITE" id="PS50982">
    <property type="entry name" value="MBD"/>
    <property type="match status" value="1"/>
</dbReference>
<feature type="region of interest" description="Disordered" evidence="12">
    <location>
        <begin position="3168"/>
        <end position="3188"/>
    </location>
</feature>
<feature type="domain" description="PHD-type" evidence="17">
    <location>
        <begin position="1785"/>
        <end position="1889"/>
    </location>
</feature>
<dbReference type="GO" id="GO:0035097">
    <property type="term" value="C:histone methyltransferase complex"/>
    <property type="evidence" value="ECO:0007669"/>
    <property type="project" value="TreeGrafter"/>
</dbReference>
<dbReference type="SMART" id="SM00391">
    <property type="entry name" value="MBD"/>
    <property type="match status" value="1"/>
</dbReference>
<keyword evidence="3" id="KW-0479">Metal-binding</keyword>
<evidence type="ECO:0000256" key="1">
    <source>
        <dbReference type="ARBA" id="ARBA00004123"/>
    </source>
</evidence>
<keyword evidence="7" id="KW-0805">Transcription regulation</keyword>
<evidence type="ECO:0000256" key="8">
    <source>
        <dbReference type="ARBA" id="ARBA00023125"/>
    </source>
</evidence>
<dbReference type="GO" id="GO:0008270">
    <property type="term" value="F:zinc ion binding"/>
    <property type="evidence" value="ECO:0007669"/>
    <property type="project" value="UniProtKB-KW"/>
</dbReference>
<dbReference type="InterPro" id="IPR002857">
    <property type="entry name" value="Znf_CXXC"/>
</dbReference>
<dbReference type="PANTHER" id="PTHR45838">
    <property type="entry name" value="HISTONE-LYSINE-N-METHYLTRANSFERASE 2 KMT2 FAMILY MEMBER"/>
    <property type="match status" value="1"/>
</dbReference>
<keyword evidence="10" id="KW-0539">Nucleus</keyword>
<evidence type="ECO:0000259" key="17">
    <source>
        <dbReference type="PROSITE" id="PS51805"/>
    </source>
</evidence>
<evidence type="ECO:0000259" key="16">
    <source>
        <dbReference type="PROSITE" id="PS51058"/>
    </source>
</evidence>
<evidence type="ECO:0000259" key="15">
    <source>
        <dbReference type="PROSITE" id="PS50982"/>
    </source>
</evidence>
<feature type="region of interest" description="Disordered" evidence="12">
    <location>
        <begin position="1040"/>
        <end position="1077"/>
    </location>
</feature>
<evidence type="ECO:0000256" key="6">
    <source>
        <dbReference type="ARBA" id="ARBA00022853"/>
    </source>
</evidence>
<feature type="region of interest" description="Disordered" evidence="12">
    <location>
        <begin position="2033"/>
        <end position="2052"/>
    </location>
</feature>
<evidence type="ECO:0000259" key="13">
    <source>
        <dbReference type="PROSITE" id="PS50016"/>
    </source>
</evidence>
<feature type="compositionally biased region" description="Pro residues" evidence="12">
    <location>
        <begin position="2278"/>
        <end position="2287"/>
    </location>
</feature>
<dbReference type="InterPro" id="IPR001214">
    <property type="entry name" value="SET_dom"/>
</dbReference>
<dbReference type="Pfam" id="PF02008">
    <property type="entry name" value="zf-CXXC"/>
    <property type="match status" value="1"/>
</dbReference>
<dbReference type="InterPro" id="IPR016177">
    <property type="entry name" value="DNA-bd_dom_sf"/>
</dbReference>
<organism evidence="18 19">
    <name type="scientific">Amphibalanus amphitrite</name>
    <name type="common">Striped barnacle</name>
    <name type="synonym">Balanus amphitrite</name>
    <dbReference type="NCBI Taxonomy" id="1232801"/>
    <lineage>
        <taxon>Eukaryota</taxon>
        <taxon>Metazoa</taxon>
        <taxon>Ecdysozoa</taxon>
        <taxon>Arthropoda</taxon>
        <taxon>Crustacea</taxon>
        <taxon>Multicrustacea</taxon>
        <taxon>Cirripedia</taxon>
        <taxon>Thoracica</taxon>
        <taxon>Thoracicalcarea</taxon>
        <taxon>Balanomorpha</taxon>
        <taxon>Balanoidea</taxon>
        <taxon>Balanidae</taxon>
        <taxon>Amphibalaninae</taxon>
        <taxon>Amphibalanus</taxon>
    </lineage>
</organism>
<keyword evidence="18" id="KW-0489">Methyltransferase</keyword>
<feature type="compositionally biased region" description="Low complexity" evidence="12">
    <location>
        <begin position="2791"/>
        <end position="2831"/>
    </location>
</feature>
<dbReference type="PROSITE" id="PS50280">
    <property type="entry name" value="SET"/>
    <property type="match status" value="1"/>
</dbReference>
<dbReference type="InterPro" id="IPR011011">
    <property type="entry name" value="Znf_FYVE_PHD"/>
</dbReference>
<dbReference type="InterPro" id="IPR003888">
    <property type="entry name" value="FYrich_N"/>
</dbReference>
<feature type="compositionally biased region" description="Basic residues" evidence="12">
    <location>
        <begin position="2573"/>
        <end position="2583"/>
    </location>
</feature>
<feature type="compositionally biased region" description="Pro residues" evidence="12">
    <location>
        <begin position="2598"/>
        <end position="2609"/>
    </location>
</feature>
<keyword evidence="5" id="KW-0862">Zinc</keyword>
<dbReference type="GO" id="GO:0032259">
    <property type="term" value="P:methylation"/>
    <property type="evidence" value="ECO:0007669"/>
    <property type="project" value="UniProtKB-KW"/>
</dbReference>
<dbReference type="GO" id="GO:0042800">
    <property type="term" value="F:histone H3K4 methyltransferase activity"/>
    <property type="evidence" value="ECO:0007669"/>
    <property type="project" value="TreeGrafter"/>
</dbReference>
<feature type="compositionally biased region" description="Basic and acidic residues" evidence="12">
    <location>
        <begin position="254"/>
        <end position="277"/>
    </location>
</feature>
<feature type="compositionally biased region" description="Basic and acidic residues" evidence="12">
    <location>
        <begin position="3008"/>
        <end position="3041"/>
    </location>
</feature>
<gene>
    <name evidence="18" type="ORF">FJT64_010456</name>
</gene>
<dbReference type="PROSITE" id="PS51058">
    <property type="entry name" value="ZF_CXXC"/>
    <property type="match status" value="1"/>
</dbReference>
<feature type="compositionally biased region" description="Basic and acidic residues" evidence="12">
    <location>
        <begin position="2177"/>
        <end position="2187"/>
    </location>
</feature>
<keyword evidence="6" id="KW-0156">Chromatin regulator</keyword>
<dbReference type="Pfam" id="PF05965">
    <property type="entry name" value="FYRC"/>
    <property type="match status" value="1"/>
</dbReference>
<feature type="domain" description="PHD-type" evidence="13">
    <location>
        <begin position="1484"/>
        <end position="1545"/>
    </location>
</feature>
<dbReference type="SUPFAM" id="SSF57903">
    <property type="entry name" value="FYVE/PHD zinc finger"/>
    <property type="match status" value="2"/>
</dbReference>
<dbReference type="Pfam" id="PF00628">
    <property type="entry name" value="PHD"/>
    <property type="match status" value="1"/>
</dbReference>
<feature type="compositionally biased region" description="Basic and acidic residues" evidence="12">
    <location>
        <begin position="179"/>
        <end position="192"/>
    </location>
</feature>
<comment type="caution">
    <text evidence="18">The sequence shown here is derived from an EMBL/GenBank/DDBJ whole genome shotgun (WGS) entry which is preliminary data.</text>
</comment>
<feature type="region of interest" description="Disordered" evidence="12">
    <location>
        <begin position="2420"/>
        <end position="2471"/>
    </location>
</feature>
<keyword evidence="2 18" id="KW-0808">Transferase</keyword>
<feature type="domain" description="MBD" evidence="15">
    <location>
        <begin position="301"/>
        <end position="369"/>
    </location>
</feature>
<feature type="compositionally biased region" description="Low complexity" evidence="12">
    <location>
        <begin position="2033"/>
        <end position="2051"/>
    </location>
</feature>
<evidence type="ECO:0000313" key="19">
    <source>
        <dbReference type="Proteomes" id="UP000440578"/>
    </source>
</evidence>